<dbReference type="InterPro" id="IPR003325">
    <property type="entry name" value="TerD"/>
</dbReference>
<reference evidence="1 2" key="1">
    <citation type="submission" date="2018-11" db="EMBL/GenBank/DDBJ databases">
        <authorList>
            <person name="Da X."/>
        </authorList>
    </citation>
    <scope>NUCLEOTIDE SEQUENCE [LARGE SCALE GENOMIC DNA]</scope>
    <source>
        <strain evidence="1 2">S14-144</strain>
    </source>
</reference>
<sequence length="204" mass="22113">MSLNKITLTKSAPSISLTKGGQGQGVMRVNLNWTARPEKKAGFLAKLAGADSIDLDLECLYELADGRKGGIQALGRVFGSLNSEPYIQLDGDDRTGAVTGGENLMINLANPHYFKRILIYATIYQGASRWAQANGVVTLYPATGPQIEVRLDADDTASRVCAIALLENRGGELVVQREVKYIKGSQRDLDTMYGWGMKWGTGSK</sequence>
<gene>
    <name evidence="1" type="ORF">EH165_01205</name>
</gene>
<dbReference type="AlphaFoldDB" id="A0A3G8ZZ68"/>
<dbReference type="CDD" id="cd06974">
    <property type="entry name" value="TerD_like"/>
    <property type="match status" value="1"/>
</dbReference>
<dbReference type="KEGG" id="nak:EH165_01205"/>
<dbReference type="OrthoDB" id="2079357at2"/>
<dbReference type="Proteomes" id="UP000268084">
    <property type="component" value="Chromosome"/>
</dbReference>
<name>A0A3G8ZZ68_9ACTN</name>
<evidence type="ECO:0000313" key="2">
    <source>
        <dbReference type="Proteomes" id="UP000268084"/>
    </source>
</evidence>
<organism evidence="1 2">
    <name type="scientific">Nakamurella antarctica</name>
    <dbReference type="NCBI Taxonomy" id="1902245"/>
    <lineage>
        <taxon>Bacteria</taxon>
        <taxon>Bacillati</taxon>
        <taxon>Actinomycetota</taxon>
        <taxon>Actinomycetes</taxon>
        <taxon>Nakamurellales</taxon>
        <taxon>Nakamurellaceae</taxon>
        <taxon>Nakamurella</taxon>
    </lineage>
</organism>
<dbReference type="Gene3D" id="2.60.60.30">
    <property type="entry name" value="sav2460 like domains"/>
    <property type="match status" value="1"/>
</dbReference>
<evidence type="ECO:0000313" key="1">
    <source>
        <dbReference type="EMBL" id="AZI59316.1"/>
    </source>
</evidence>
<accession>A0A3G8ZZ68</accession>
<dbReference type="EMBL" id="CP034170">
    <property type="protein sequence ID" value="AZI59316.1"/>
    <property type="molecule type" value="Genomic_DNA"/>
</dbReference>
<protein>
    <submittedName>
        <fullName evidence="1">Tellurium resistance</fullName>
    </submittedName>
</protein>
<keyword evidence="2" id="KW-1185">Reference proteome</keyword>
<dbReference type="RefSeq" id="WP_124800220.1">
    <property type="nucleotide sequence ID" value="NZ_CP034170.1"/>
</dbReference>
<reference evidence="1 2" key="2">
    <citation type="submission" date="2018-12" db="EMBL/GenBank/DDBJ databases">
        <title>Nakamurella antarcticus sp. nov., isolated from Antarctica South Shetland Islands soil.</title>
        <authorList>
            <person name="Peng F."/>
        </authorList>
    </citation>
    <scope>NUCLEOTIDE SEQUENCE [LARGE SCALE GENOMIC DNA]</scope>
    <source>
        <strain evidence="1 2">S14-144</strain>
    </source>
</reference>
<proteinExistence type="predicted"/>